<dbReference type="InterPro" id="IPR009057">
    <property type="entry name" value="Homeodomain-like_sf"/>
</dbReference>
<keyword evidence="3" id="KW-0804">Transcription</keyword>
<feature type="DNA-binding region" description="H-T-H motif" evidence="4">
    <location>
        <begin position="46"/>
        <end position="65"/>
    </location>
</feature>
<keyword evidence="1" id="KW-0805">Transcription regulation</keyword>
<dbReference type="PANTHER" id="PTHR30055:SF234">
    <property type="entry name" value="HTH-TYPE TRANSCRIPTIONAL REGULATOR BETI"/>
    <property type="match status" value="1"/>
</dbReference>
<keyword evidence="7" id="KW-1185">Reference proteome</keyword>
<name>A0ABW8NFM7_9GAMM</name>
<evidence type="ECO:0000256" key="4">
    <source>
        <dbReference type="PROSITE-ProRule" id="PRU00335"/>
    </source>
</evidence>
<reference evidence="6 7" key="1">
    <citation type="submission" date="2024-03" db="EMBL/GenBank/DDBJ databases">
        <title>High-quality draft genome sequence of Oceanobacter sp. wDCs-4.</title>
        <authorList>
            <person name="Dong C."/>
        </authorList>
    </citation>
    <scope>NUCLEOTIDE SEQUENCE [LARGE SCALE GENOMIC DNA]</scope>
    <source>
        <strain evidence="7">wDCs-4</strain>
    </source>
</reference>
<dbReference type="Pfam" id="PF00440">
    <property type="entry name" value="TetR_N"/>
    <property type="match status" value="1"/>
</dbReference>
<evidence type="ECO:0000313" key="6">
    <source>
        <dbReference type="EMBL" id="MFK4751766.1"/>
    </source>
</evidence>
<dbReference type="Proteomes" id="UP001620597">
    <property type="component" value="Unassembled WGS sequence"/>
</dbReference>
<proteinExistence type="predicted"/>
<dbReference type="Pfam" id="PF14246">
    <property type="entry name" value="TetR_C_7"/>
    <property type="match status" value="1"/>
</dbReference>
<accession>A0ABW8NFM7</accession>
<dbReference type="InterPro" id="IPR039536">
    <property type="entry name" value="TetR_C_Proteobacteria"/>
</dbReference>
<dbReference type="SUPFAM" id="SSF48498">
    <property type="entry name" value="Tetracyclin repressor-like, C-terminal domain"/>
    <property type="match status" value="1"/>
</dbReference>
<dbReference type="InterPro" id="IPR036271">
    <property type="entry name" value="Tet_transcr_reg_TetR-rel_C_sf"/>
</dbReference>
<feature type="domain" description="HTH tetR-type" evidence="5">
    <location>
        <begin position="23"/>
        <end position="83"/>
    </location>
</feature>
<gene>
    <name evidence="6" type="ORF">WG929_04995</name>
</gene>
<evidence type="ECO:0000313" key="7">
    <source>
        <dbReference type="Proteomes" id="UP001620597"/>
    </source>
</evidence>
<sequence>MTNKQSGKTIAATAAGRRRLSPELRIQQILDAAFVVFAEKGFVSARMDDIAAAAGLSKGGIYNHFRSKEQIFEELLKQRLNQHGAGVEFPDDDRPVTVEKIITDVVEPLYATFSNPDVIRILRLVLVDGNRVPEFVRYWHLLISQPYQQRLQTLVQKGVMAGTLRNGSLTQSPALIVAPALVFMFDSMVDSDNARQQLENRYQAHARMLREMLTPPV</sequence>
<evidence type="ECO:0000256" key="1">
    <source>
        <dbReference type="ARBA" id="ARBA00023015"/>
    </source>
</evidence>
<comment type="caution">
    <text evidence="6">The sequence shown here is derived from an EMBL/GenBank/DDBJ whole genome shotgun (WGS) entry which is preliminary data.</text>
</comment>
<keyword evidence="2 4" id="KW-0238">DNA-binding</keyword>
<protein>
    <submittedName>
        <fullName evidence="6">TetR/AcrR family transcriptional regulator</fullName>
    </submittedName>
</protein>
<dbReference type="PROSITE" id="PS50977">
    <property type="entry name" value="HTH_TETR_2"/>
    <property type="match status" value="1"/>
</dbReference>
<evidence type="ECO:0000256" key="2">
    <source>
        <dbReference type="ARBA" id="ARBA00023125"/>
    </source>
</evidence>
<dbReference type="InterPro" id="IPR050109">
    <property type="entry name" value="HTH-type_TetR-like_transc_reg"/>
</dbReference>
<dbReference type="InterPro" id="IPR001647">
    <property type="entry name" value="HTH_TetR"/>
</dbReference>
<evidence type="ECO:0000259" key="5">
    <source>
        <dbReference type="PROSITE" id="PS50977"/>
    </source>
</evidence>
<dbReference type="PANTHER" id="PTHR30055">
    <property type="entry name" value="HTH-TYPE TRANSCRIPTIONAL REGULATOR RUTR"/>
    <property type="match status" value="1"/>
</dbReference>
<dbReference type="EMBL" id="JBBKTX010000004">
    <property type="protein sequence ID" value="MFK4751766.1"/>
    <property type="molecule type" value="Genomic_DNA"/>
</dbReference>
<evidence type="ECO:0000256" key="3">
    <source>
        <dbReference type="ARBA" id="ARBA00023163"/>
    </source>
</evidence>
<dbReference type="Gene3D" id="1.10.357.10">
    <property type="entry name" value="Tetracycline Repressor, domain 2"/>
    <property type="match status" value="1"/>
</dbReference>
<dbReference type="PRINTS" id="PR00455">
    <property type="entry name" value="HTHTETR"/>
</dbReference>
<organism evidence="6 7">
    <name type="scientific">Oceanobacter antarcticus</name>
    <dbReference type="NCBI Taxonomy" id="3133425"/>
    <lineage>
        <taxon>Bacteria</taxon>
        <taxon>Pseudomonadati</taxon>
        <taxon>Pseudomonadota</taxon>
        <taxon>Gammaproteobacteria</taxon>
        <taxon>Oceanospirillales</taxon>
        <taxon>Oceanospirillaceae</taxon>
        <taxon>Oceanobacter</taxon>
    </lineage>
</organism>
<dbReference type="SUPFAM" id="SSF46689">
    <property type="entry name" value="Homeodomain-like"/>
    <property type="match status" value="1"/>
</dbReference>
<dbReference type="RefSeq" id="WP_416205142.1">
    <property type="nucleotide sequence ID" value="NZ_JBBKTX010000004.1"/>
</dbReference>